<accession>A0A1H0SZQ5</accession>
<dbReference type="GO" id="GO:0051131">
    <property type="term" value="P:chaperone-mediated protein complex assembly"/>
    <property type="evidence" value="ECO:0007669"/>
    <property type="project" value="InterPro"/>
</dbReference>
<keyword evidence="1" id="KW-0534">Nitrate assimilation</keyword>
<organism evidence="2 3">
    <name type="scientific">Selenomonas ruminantium</name>
    <dbReference type="NCBI Taxonomy" id="971"/>
    <lineage>
        <taxon>Bacteria</taxon>
        <taxon>Bacillati</taxon>
        <taxon>Bacillota</taxon>
        <taxon>Negativicutes</taxon>
        <taxon>Selenomonadales</taxon>
        <taxon>Selenomonadaceae</taxon>
        <taxon>Selenomonas</taxon>
    </lineage>
</organism>
<gene>
    <name evidence="2" type="ORF">SAMN05216366_12043</name>
</gene>
<dbReference type="RefSeq" id="WP_176756778.1">
    <property type="nucleotide sequence ID" value="NZ_FNJQ01000020.1"/>
</dbReference>
<dbReference type="InterPro" id="IPR020945">
    <property type="entry name" value="DMSO/NO3_reduct_chaperone"/>
</dbReference>
<dbReference type="GO" id="GO:0051082">
    <property type="term" value="F:unfolded protein binding"/>
    <property type="evidence" value="ECO:0007669"/>
    <property type="project" value="InterPro"/>
</dbReference>
<dbReference type="EMBL" id="FNJQ01000020">
    <property type="protein sequence ID" value="SDP47041.1"/>
    <property type="molecule type" value="Genomic_DNA"/>
</dbReference>
<dbReference type="GO" id="GO:0016530">
    <property type="term" value="F:metallochaperone activity"/>
    <property type="evidence" value="ECO:0007669"/>
    <property type="project" value="TreeGrafter"/>
</dbReference>
<dbReference type="PANTHER" id="PTHR43680:SF2">
    <property type="entry name" value="NITRATE REDUCTASE MOLYBDENUM COFACTOR ASSEMBLY CHAPERONE NARJ"/>
    <property type="match status" value="1"/>
</dbReference>
<dbReference type="AlphaFoldDB" id="A0A1H0SZQ5"/>
<dbReference type="Pfam" id="PF02613">
    <property type="entry name" value="Nitrate_red_del"/>
    <property type="match status" value="1"/>
</dbReference>
<dbReference type="PANTHER" id="PTHR43680">
    <property type="entry name" value="NITRATE REDUCTASE MOLYBDENUM COFACTOR ASSEMBLY CHAPERONE"/>
    <property type="match status" value="1"/>
</dbReference>
<name>A0A1H0SZQ5_SELRU</name>
<evidence type="ECO:0000313" key="3">
    <source>
        <dbReference type="Proteomes" id="UP000182412"/>
    </source>
</evidence>
<evidence type="ECO:0000256" key="1">
    <source>
        <dbReference type="ARBA" id="ARBA00023063"/>
    </source>
</evidence>
<evidence type="ECO:0000313" key="2">
    <source>
        <dbReference type="EMBL" id="SDP47041.1"/>
    </source>
</evidence>
<dbReference type="InterPro" id="IPR003765">
    <property type="entry name" value="NO3_reductase_chaperone_NarJ"/>
</dbReference>
<reference evidence="2 3" key="1">
    <citation type="submission" date="2016-10" db="EMBL/GenBank/DDBJ databases">
        <authorList>
            <person name="de Groot N.N."/>
        </authorList>
    </citation>
    <scope>NUCLEOTIDE SEQUENCE [LARGE SCALE GENOMIC DNA]</scope>
    <source>
        <strain evidence="2 3">S137</strain>
    </source>
</reference>
<protein>
    <submittedName>
        <fullName evidence="2">Respiratory nitrate reductase chaperone NarJ</fullName>
    </submittedName>
</protein>
<dbReference type="SUPFAM" id="SSF89155">
    <property type="entry name" value="TorD-like"/>
    <property type="match status" value="1"/>
</dbReference>
<dbReference type="Proteomes" id="UP000182412">
    <property type="component" value="Unassembled WGS sequence"/>
</dbReference>
<dbReference type="GO" id="GO:0042128">
    <property type="term" value="P:nitrate assimilation"/>
    <property type="evidence" value="ECO:0007669"/>
    <property type="project" value="UniProtKB-KW"/>
</dbReference>
<proteinExistence type="predicted"/>
<sequence length="178" mass="20549">MMTETTEYQKTLSLAAYLFAYPHAEWWAKLPACRQEAASLENPQNKQIILDTLDYIEIMGHKEYEELYVRTFEFSANTNLYLTMHDRTDFGKQAREMLEFKNLFLDNGYDLNKELPDFLPALLELAAHLSAEQAGKVLSRIQPKIELLRQRFVAAKLAHTFLLDVILTETDELEGATA</sequence>
<dbReference type="NCBIfam" id="TIGR00684">
    <property type="entry name" value="narJ"/>
    <property type="match status" value="1"/>
</dbReference>
<dbReference type="InterPro" id="IPR036411">
    <property type="entry name" value="TorD-like_sf"/>
</dbReference>